<proteinExistence type="predicted"/>
<evidence type="ECO:0000256" key="1">
    <source>
        <dbReference type="SAM" id="Phobius"/>
    </source>
</evidence>
<keyword evidence="1" id="KW-0472">Membrane</keyword>
<keyword evidence="1" id="KW-1133">Transmembrane helix</keyword>
<dbReference type="RefSeq" id="WP_131125271.1">
    <property type="nucleotide sequence ID" value="NZ_SIXH01000330.1"/>
</dbReference>
<sequence length="203" mass="20775">MRLCLAYRAELSKLLSLPALRITLAVLFALSPALGAVIGPRSAPYSGIGFLVLGVLAVAPEYDGGQARTTAMAMPRRLPHRIASTAALLTVALPAAAGCASATHLVSGHSTAATTLPAMTGGLTLAALLASAAGLLLRHAHGTVALLVGYFTFVGPVLRARFPGVADVLPDLAPVSARPLPVTLAWTLAALAAAFVTYRHRDI</sequence>
<keyword evidence="1" id="KW-0812">Transmembrane</keyword>
<evidence type="ECO:0000313" key="2">
    <source>
        <dbReference type="EMBL" id="TBO56500.1"/>
    </source>
</evidence>
<feature type="transmembrane region" description="Helical" evidence="1">
    <location>
        <begin position="118"/>
        <end position="137"/>
    </location>
</feature>
<protein>
    <submittedName>
        <fullName evidence="2">Uncharacterized protein</fullName>
    </submittedName>
</protein>
<dbReference type="EMBL" id="SIXH01000330">
    <property type="protein sequence ID" value="TBO56500.1"/>
    <property type="molecule type" value="Genomic_DNA"/>
</dbReference>
<comment type="caution">
    <text evidence="2">The sequence shown here is derived from an EMBL/GenBank/DDBJ whole genome shotgun (WGS) entry which is preliminary data.</text>
</comment>
<feature type="transmembrane region" description="Helical" evidence="1">
    <location>
        <begin position="82"/>
        <end position="106"/>
    </location>
</feature>
<accession>A0A4Q9HQV7</accession>
<dbReference type="Proteomes" id="UP000292452">
    <property type="component" value="Unassembled WGS sequence"/>
</dbReference>
<feature type="transmembrane region" description="Helical" evidence="1">
    <location>
        <begin position="144"/>
        <end position="162"/>
    </location>
</feature>
<dbReference type="AlphaFoldDB" id="A0A4Q9HQV7"/>
<name>A0A4Q9HQV7_STRKA</name>
<reference evidence="2 3" key="1">
    <citation type="submission" date="2019-02" db="EMBL/GenBank/DDBJ databases">
        <title>Draft Genome Sequence of Streptomyces sp. AM-2504, identified by 16S rRNA comparative analysis as a Streptomyces Kasugaensis strain.</title>
        <authorList>
            <person name="Napolioni V."/>
            <person name="Giuliodori A.M."/>
            <person name="Spurio R."/>
            <person name="Fabbretti A."/>
        </authorList>
    </citation>
    <scope>NUCLEOTIDE SEQUENCE [LARGE SCALE GENOMIC DNA]</scope>
    <source>
        <strain evidence="2 3">AM-2504</strain>
    </source>
</reference>
<evidence type="ECO:0000313" key="3">
    <source>
        <dbReference type="Proteomes" id="UP000292452"/>
    </source>
</evidence>
<feature type="transmembrane region" description="Helical" evidence="1">
    <location>
        <begin position="45"/>
        <end position="62"/>
    </location>
</feature>
<organism evidence="2 3">
    <name type="scientific">Streptomyces kasugaensis</name>
    <dbReference type="NCBI Taxonomy" id="1946"/>
    <lineage>
        <taxon>Bacteria</taxon>
        <taxon>Bacillati</taxon>
        <taxon>Actinomycetota</taxon>
        <taxon>Actinomycetes</taxon>
        <taxon>Kitasatosporales</taxon>
        <taxon>Streptomycetaceae</taxon>
        <taxon>Streptomyces</taxon>
    </lineage>
</organism>
<feature type="transmembrane region" description="Helical" evidence="1">
    <location>
        <begin position="182"/>
        <end position="198"/>
    </location>
</feature>
<gene>
    <name evidence="2" type="ORF">EYS09_27620</name>
</gene>
<keyword evidence="3" id="KW-1185">Reference proteome</keyword>